<feature type="region of interest" description="Disordered" evidence="5">
    <location>
        <begin position="656"/>
        <end position="694"/>
    </location>
</feature>
<evidence type="ECO:0000256" key="3">
    <source>
        <dbReference type="ARBA" id="ARBA00022989"/>
    </source>
</evidence>
<feature type="transmembrane region" description="Helical" evidence="6">
    <location>
        <begin position="351"/>
        <end position="370"/>
    </location>
</feature>
<dbReference type="InterPro" id="IPR035929">
    <property type="entry name" value="CoaB-like_sf"/>
</dbReference>
<feature type="transmembrane region" description="Helical" evidence="6">
    <location>
        <begin position="412"/>
        <end position="438"/>
    </location>
</feature>
<evidence type="ECO:0000313" key="7">
    <source>
        <dbReference type="EMBL" id="KAK4088435.1"/>
    </source>
</evidence>
<dbReference type="GO" id="GO:0035348">
    <property type="term" value="P:acetyl-CoA transmembrane transport"/>
    <property type="evidence" value="ECO:0007669"/>
    <property type="project" value="InterPro"/>
</dbReference>
<reference evidence="8" key="1">
    <citation type="submission" date="2015-05" db="EMBL/GenBank/DDBJ databases">
        <authorList>
            <person name="Wang D.B."/>
            <person name="Wang M."/>
        </authorList>
    </citation>
    <scope>NUCLEOTIDE SEQUENCE</scope>
    <source>
        <strain evidence="8">36-1</strain>
    </source>
</reference>
<evidence type="ECO:0000256" key="4">
    <source>
        <dbReference type="ARBA" id="ARBA00023136"/>
    </source>
</evidence>
<dbReference type="EMBL" id="JAWRVI010000025">
    <property type="protein sequence ID" value="KAK4088435.1"/>
    <property type="molecule type" value="Genomic_DNA"/>
</dbReference>
<evidence type="ECO:0000256" key="2">
    <source>
        <dbReference type="ARBA" id="ARBA00022692"/>
    </source>
</evidence>
<feature type="compositionally biased region" description="Polar residues" evidence="5">
    <location>
        <begin position="894"/>
        <end position="911"/>
    </location>
</feature>
<dbReference type="GO" id="GO:0016020">
    <property type="term" value="C:membrane"/>
    <property type="evidence" value="ECO:0007669"/>
    <property type="project" value="UniProtKB-SubCell"/>
</dbReference>
<feature type="transmembrane region" description="Helical" evidence="6">
    <location>
        <begin position="192"/>
        <end position="217"/>
    </location>
</feature>
<keyword evidence="4 6" id="KW-0472">Membrane</keyword>
<dbReference type="SUPFAM" id="SSF103473">
    <property type="entry name" value="MFS general substrate transporter"/>
    <property type="match status" value="1"/>
</dbReference>
<dbReference type="AlphaFoldDB" id="A0A2U3E989"/>
<reference evidence="7 10" key="4">
    <citation type="journal article" date="2024" name="Microbiol. Resour. Announc.">
        <title>Genome annotations for the ascomycete fungi Trichoderma harzianum, Trichoderma aggressivum, and Purpureocillium lilacinum.</title>
        <authorList>
            <person name="Beijen E.P.W."/>
            <person name="Ohm R.A."/>
        </authorList>
    </citation>
    <scope>NUCLEOTIDE SEQUENCE [LARGE SCALE GENOMIC DNA]</scope>
    <source>
        <strain evidence="7 10">CBS 150709</strain>
    </source>
</reference>
<dbReference type="EMBL" id="LCWV01000008">
    <property type="protein sequence ID" value="PWI71084.1"/>
    <property type="molecule type" value="Genomic_DNA"/>
</dbReference>
<comment type="subcellular location">
    <subcellularLocation>
        <location evidence="1">Membrane</location>
        <topology evidence="1">Multi-pass membrane protein</topology>
    </subcellularLocation>
</comment>
<comment type="caution">
    <text evidence="8">The sequence shown here is derived from an EMBL/GenBank/DDBJ whole genome shotgun (WGS) entry which is preliminary data.</text>
</comment>
<dbReference type="Gene3D" id="3.40.50.10300">
    <property type="entry name" value="CoaB-like"/>
    <property type="match status" value="1"/>
</dbReference>
<feature type="transmembrane region" description="Helical" evidence="6">
    <location>
        <begin position="450"/>
        <end position="469"/>
    </location>
</feature>
<evidence type="ECO:0000256" key="5">
    <source>
        <dbReference type="SAM" id="MobiDB-lite"/>
    </source>
</evidence>
<feature type="region of interest" description="Disordered" evidence="5">
    <location>
        <begin position="893"/>
        <end position="936"/>
    </location>
</feature>
<feature type="transmembrane region" description="Helical" evidence="6">
    <location>
        <begin position="310"/>
        <end position="331"/>
    </location>
</feature>
<feature type="region of interest" description="Disordered" evidence="5">
    <location>
        <begin position="1"/>
        <end position="31"/>
    </location>
</feature>
<evidence type="ECO:0000256" key="1">
    <source>
        <dbReference type="ARBA" id="ARBA00004141"/>
    </source>
</evidence>
<evidence type="ECO:0000313" key="9">
    <source>
        <dbReference type="Proteomes" id="UP000245956"/>
    </source>
</evidence>
<name>A0A2U3E989_PURLI</name>
<feature type="region of interest" description="Disordered" evidence="5">
    <location>
        <begin position="1022"/>
        <end position="1049"/>
    </location>
</feature>
<dbReference type="FunFam" id="1.20.1250.20:FF:000289">
    <property type="entry name" value="Acetyl-coenzyme A transporter 1"/>
    <property type="match status" value="1"/>
</dbReference>
<dbReference type="GO" id="GO:0003824">
    <property type="term" value="F:catalytic activity"/>
    <property type="evidence" value="ECO:0007669"/>
    <property type="project" value="UniProtKB-ARBA"/>
</dbReference>
<evidence type="ECO:0000313" key="8">
    <source>
        <dbReference type="EMBL" id="PWI71084.1"/>
    </source>
</evidence>
<dbReference type="Proteomes" id="UP001287286">
    <property type="component" value="Unassembled WGS sequence"/>
</dbReference>
<dbReference type="GO" id="GO:0008521">
    <property type="term" value="F:acetyl-CoA transmembrane transporter activity"/>
    <property type="evidence" value="ECO:0007669"/>
    <property type="project" value="InterPro"/>
</dbReference>
<feature type="compositionally biased region" description="Acidic residues" evidence="5">
    <location>
        <begin position="922"/>
        <end position="931"/>
    </location>
</feature>
<feature type="transmembrane region" description="Helical" evidence="6">
    <location>
        <begin position="526"/>
        <end position="545"/>
    </location>
</feature>
<evidence type="ECO:0000256" key="6">
    <source>
        <dbReference type="SAM" id="Phobius"/>
    </source>
</evidence>
<gene>
    <name evidence="8" type="ORF">PCL_12452</name>
    <name evidence="7" type="ORF">Purlil1_7314</name>
</gene>
<dbReference type="InterPro" id="IPR004752">
    <property type="entry name" value="AmpG_permease/AT-1"/>
</dbReference>
<feature type="compositionally biased region" description="Low complexity" evidence="5">
    <location>
        <begin position="656"/>
        <end position="681"/>
    </location>
</feature>
<keyword evidence="10" id="KW-1185">Reference proteome</keyword>
<dbReference type="PANTHER" id="PTHR12778:SF9">
    <property type="entry name" value="ACETYL-COENZYME A TRANSPORTER 1"/>
    <property type="match status" value="1"/>
</dbReference>
<proteinExistence type="predicted"/>
<accession>A0A2U3E989</accession>
<feature type="transmembrane region" description="Helical" evidence="6">
    <location>
        <begin position="382"/>
        <end position="406"/>
    </location>
</feature>
<dbReference type="InterPro" id="IPR036259">
    <property type="entry name" value="MFS_trans_sf"/>
</dbReference>
<dbReference type="InterPro" id="IPR024371">
    <property type="entry name" value="AcetylCoA_trans_1-like"/>
</dbReference>
<keyword evidence="3 6" id="KW-1133">Transmembrane helix</keyword>
<dbReference type="SUPFAM" id="SSF102645">
    <property type="entry name" value="CoaB-like"/>
    <property type="match status" value="1"/>
</dbReference>
<feature type="transmembrane region" description="Helical" evidence="6">
    <location>
        <begin position="85"/>
        <end position="110"/>
    </location>
</feature>
<dbReference type="Pfam" id="PF13000">
    <property type="entry name" value="Acatn"/>
    <property type="match status" value="2"/>
</dbReference>
<dbReference type="GO" id="GO:0015937">
    <property type="term" value="P:coenzyme A biosynthetic process"/>
    <property type="evidence" value="ECO:0007669"/>
    <property type="project" value="UniProtKB-ARBA"/>
</dbReference>
<dbReference type="Proteomes" id="UP000245956">
    <property type="component" value="Unassembled WGS sequence"/>
</dbReference>
<feature type="compositionally biased region" description="Basic and acidic residues" evidence="5">
    <location>
        <begin position="1035"/>
        <end position="1049"/>
    </location>
</feature>
<feature type="transmembrane region" description="Helical" evidence="6">
    <location>
        <begin position="229"/>
        <end position="248"/>
    </location>
</feature>
<reference evidence="7" key="3">
    <citation type="submission" date="2023-11" db="EMBL/GenBank/DDBJ databases">
        <authorList>
            <person name="Beijen E."/>
            <person name="Ohm R.A."/>
        </authorList>
    </citation>
    <scope>NUCLEOTIDE SEQUENCE</scope>
    <source>
        <strain evidence="7">CBS 150709</strain>
    </source>
</reference>
<organism evidence="8 9">
    <name type="scientific">Purpureocillium lilacinum</name>
    <name type="common">Paecilomyces lilacinus</name>
    <dbReference type="NCBI Taxonomy" id="33203"/>
    <lineage>
        <taxon>Eukaryota</taxon>
        <taxon>Fungi</taxon>
        <taxon>Dikarya</taxon>
        <taxon>Ascomycota</taxon>
        <taxon>Pezizomycotina</taxon>
        <taxon>Sordariomycetes</taxon>
        <taxon>Hypocreomycetidae</taxon>
        <taxon>Hypocreales</taxon>
        <taxon>Ophiocordycipitaceae</taxon>
        <taxon>Purpureocillium</taxon>
    </lineage>
</organism>
<keyword evidence="2 6" id="KW-0812">Transmembrane</keyword>
<feature type="transmembrane region" description="Helical" evidence="6">
    <location>
        <begin position="153"/>
        <end position="172"/>
    </location>
</feature>
<evidence type="ECO:0000313" key="10">
    <source>
        <dbReference type="Proteomes" id="UP001287286"/>
    </source>
</evidence>
<feature type="transmembrane region" description="Helical" evidence="6">
    <location>
        <begin position="268"/>
        <end position="289"/>
    </location>
</feature>
<sequence>MGARARRPQSPKNRPPPLSLKGENANGKMSNGVEMRRKAANHDSDNVAKNFISRESFSLDEPVPKTPVSSDHGFFELPRQDQRNFLLLVLLYFLQGIPMGLAMGSVPFLLKNHMSYGEIGTFSLASYPYSLKLFWSPFVDAVWSPKIGRRKTWIVPIQLLSGIGMLWLGSHVEKMMETTGKPGGPTVWSFMLWWFFLVLMCATQDIAVDGWALTLLTPANVSYASTAQTVGLTAGHFMSYTVFLALNASDFANKWIRSVPSEEGLVSLGGYLTFWGWAYIAVTIGLGLLKREEKSQNEDGVWDVYKIMWGILKLKNVQTIIIVHLIAKIGFQANDGVTNLKLLDKGFGKDNMALTVLIDFPFEIGLGYYAGMWSQKYTPMRLWCWGFMGRLVAAMIAQFTIAIFPSNGVTTWYLLLVIGEHVFSTFTNTIMFVAVSAFHAKVSDPVIGGTYMTLLATVSNLGGTFPRYFVLKLVDDFTVATCHPNLSVDHSKVKGPLITEAFSCAVQAEKERCDNGGGSCVVTRDGYYMVNMLCVAFGLFTLLCPEATFNSGGSRTLYGAPPAETPCSPVSRAVPGPFRTPPTPDCRVGGGWVGGQAEAPTHSLTPPLPITNRHEIIKTADFRNMARSPTRDSIFASSYSSSGSLSLSFPLGSSSRRGSIDSFAHSPTSSTSRSQSTASSTHSDDDDAAATAAMSSSIEAQEDAYFSSNPPPRHLEEHAARAKAFIDLHAAAGRRVVLVTSGGTTVPLEKQTVRFIDNFSAGTRGATSAEKFLEAGYAVIFLHREFSLLPYSRHFTHSKDCFLDFLREDEDGRVGVRPGDDGKVRGVLRKYRKAKEKDMLLMLPFVTIGDYLHVLRAVSRLMGPLGPSGLLYLAAAVSDFFVPADRMSEHKIQSTDAVKSFKSTSDQNAPAQQKPQQKQPSESEEEEEAFDNFDASPRVPRSKRLVIDLDPVPKFLKNLVDGWAPQGMIISYKLETDPSILVHKARYSLDRYQHHLVIGNLLSTRKWEVVFVSPGREDRWIRAPPPASFGPKGWGDAEGRPLRADELPREDPDTEIEELIIPAVAELHDAHIKGASKKV</sequence>
<protein>
    <submittedName>
        <fullName evidence="8">Acetyl-coenzyme A transporter 1</fullName>
    </submittedName>
</protein>
<dbReference type="PANTHER" id="PTHR12778">
    <property type="entry name" value="SOLUTE CARRIER FAMILY 33 ACETYL-COA TRANSPORTER -RELATED"/>
    <property type="match status" value="1"/>
</dbReference>
<reference evidence="8 9" key="2">
    <citation type="journal article" date="2016" name="Front. Microbiol.">
        <title>Genome and transcriptome sequences reveal the specific parasitism of the nematophagous Purpureocillium lilacinum 36-1.</title>
        <authorList>
            <person name="Xie J."/>
            <person name="Li S."/>
            <person name="Mo C."/>
            <person name="Xiao X."/>
            <person name="Peng D."/>
            <person name="Wang G."/>
            <person name="Xiao Y."/>
        </authorList>
    </citation>
    <scope>NUCLEOTIDE SEQUENCE [LARGE SCALE GENOMIC DNA]</scope>
    <source>
        <strain evidence="8 9">36-1</strain>
    </source>
</reference>